<dbReference type="RefSeq" id="WP_245788377.1">
    <property type="nucleotide sequence ID" value="NZ_FOKG01000008.1"/>
</dbReference>
<name>A0A1I1A3T8_9PSEU</name>
<dbReference type="Proteomes" id="UP000243799">
    <property type="component" value="Unassembled WGS sequence"/>
</dbReference>
<dbReference type="InterPro" id="IPR011006">
    <property type="entry name" value="CheY-like_superfamily"/>
</dbReference>
<gene>
    <name evidence="6" type="ORF">SAMN05216266_108165</name>
</gene>
<accession>A0A1I1A3T8</accession>
<dbReference type="Pfam" id="PF00072">
    <property type="entry name" value="Response_reg"/>
    <property type="match status" value="1"/>
</dbReference>
<dbReference type="Gene3D" id="3.40.50.2300">
    <property type="match status" value="1"/>
</dbReference>
<proteinExistence type="predicted"/>
<dbReference type="EMBL" id="FOKG01000008">
    <property type="protein sequence ID" value="SFB32615.1"/>
    <property type="molecule type" value="Genomic_DNA"/>
</dbReference>
<evidence type="ECO:0000259" key="5">
    <source>
        <dbReference type="PROSITE" id="PS50110"/>
    </source>
</evidence>
<dbReference type="AlphaFoldDB" id="A0A1I1A3T8"/>
<sequence>MNAPRQVRVVIADDDALIRDALRAVLNAEPDLEVVAAAGDTAEAIALVEQREPDVAVLDLRMAGGGGVAAAREIRRRVPAVRLVALSAYSDTASQEAMALTGVDAYLVKGVPNTHIVSTVRRLAAPS</sequence>
<keyword evidence="3" id="KW-0804">Transcription</keyword>
<feature type="domain" description="Response regulatory" evidence="5">
    <location>
        <begin position="8"/>
        <end position="124"/>
    </location>
</feature>
<evidence type="ECO:0000313" key="6">
    <source>
        <dbReference type="EMBL" id="SFB32615.1"/>
    </source>
</evidence>
<evidence type="ECO:0000313" key="7">
    <source>
        <dbReference type="Proteomes" id="UP000243799"/>
    </source>
</evidence>
<dbReference type="InterPro" id="IPR001789">
    <property type="entry name" value="Sig_transdc_resp-reg_receiver"/>
</dbReference>
<reference evidence="7" key="1">
    <citation type="submission" date="2016-10" db="EMBL/GenBank/DDBJ databases">
        <authorList>
            <person name="Varghese N."/>
            <person name="Submissions S."/>
        </authorList>
    </citation>
    <scope>NUCLEOTIDE SEQUENCE [LARGE SCALE GENOMIC DNA]</scope>
    <source>
        <strain evidence="7">CGMCC 4.3568</strain>
    </source>
</reference>
<evidence type="ECO:0000256" key="3">
    <source>
        <dbReference type="ARBA" id="ARBA00023163"/>
    </source>
</evidence>
<dbReference type="InterPro" id="IPR058245">
    <property type="entry name" value="NreC/VraR/RcsB-like_REC"/>
</dbReference>
<dbReference type="CDD" id="cd17535">
    <property type="entry name" value="REC_NarL-like"/>
    <property type="match status" value="1"/>
</dbReference>
<dbReference type="SMART" id="SM00448">
    <property type="entry name" value="REC"/>
    <property type="match status" value="1"/>
</dbReference>
<organism evidence="6 7">
    <name type="scientific">Amycolatopsis marina</name>
    <dbReference type="NCBI Taxonomy" id="490629"/>
    <lineage>
        <taxon>Bacteria</taxon>
        <taxon>Bacillati</taxon>
        <taxon>Actinomycetota</taxon>
        <taxon>Actinomycetes</taxon>
        <taxon>Pseudonocardiales</taxon>
        <taxon>Pseudonocardiaceae</taxon>
        <taxon>Amycolatopsis</taxon>
    </lineage>
</organism>
<dbReference type="STRING" id="490629.SAMN05216266_108165"/>
<keyword evidence="4" id="KW-0597">Phosphoprotein</keyword>
<evidence type="ECO:0000256" key="4">
    <source>
        <dbReference type="PROSITE-ProRule" id="PRU00169"/>
    </source>
</evidence>
<dbReference type="PANTHER" id="PTHR43214">
    <property type="entry name" value="TWO-COMPONENT RESPONSE REGULATOR"/>
    <property type="match status" value="1"/>
</dbReference>
<keyword evidence="7" id="KW-1185">Reference proteome</keyword>
<dbReference type="InterPro" id="IPR039420">
    <property type="entry name" value="WalR-like"/>
</dbReference>
<dbReference type="GO" id="GO:0003677">
    <property type="term" value="F:DNA binding"/>
    <property type="evidence" value="ECO:0007669"/>
    <property type="project" value="UniProtKB-KW"/>
</dbReference>
<dbReference type="GO" id="GO:0000160">
    <property type="term" value="P:phosphorelay signal transduction system"/>
    <property type="evidence" value="ECO:0007669"/>
    <property type="project" value="InterPro"/>
</dbReference>
<feature type="modified residue" description="4-aspartylphosphate" evidence="4">
    <location>
        <position position="59"/>
    </location>
</feature>
<dbReference type="PROSITE" id="PS50110">
    <property type="entry name" value="RESPONSE_REGULATORY"/>
    <property type="match status" value="1"/>
</dbReference>
<dbReference type="PANTHER" id="PTHR43214:SF24">
    <property type="entry name" value="TRANSCRIPTIONAL REGULATORY PROTEIN NARL-RELATED"/>
    <property type="match status" value="1"/>
</dbReference>
<keyword evidence="1" id="KW-0805">Transcription regulation</keyword>
<dbReference type="SUPFAM" id="SSF52172">
    <property type="entry name" value="CheY-like"/>
    <property type="match status" value="1"/>
</dbReference>
<protein>
    <submittedName>
        <fullName evidence="6">Response regulator receiver domain-containing protein</fullName>
    </submittedName>
</protein>
<keyword evidence="2" id="KW-0238">DNA-binding</keyword>
<evidence type="ECO:0000256" key="2">
    <source>
        <dbReference type="ARBA" id="ARBA00023125"/>
    </source>
</evidence>
<evidence type="ECO:0000256" key="1">
    <source>
        <dbReference type="ARBA" id="ARBA00023015"/>
    </source>
</evidence>